<dbReference type="InterPro" id="IPR006121">
    <property type="entry name" value="HMA_dom"/>
</dbReference>
<dbReference type="Gene3D" id="3.30.70.100">
    <property type="match status" value="1"/>
</dbReference>
<feature type="domain" description="HMA" evidence="3">
    <location>
        <begin position="39"/>
        <end position="112"/>
    </location>
</feature>
<dbReference type="PANTHER" id="PTHR43520:SF8">
    <property type="entry name" value="P-TYPE CU(+) TRANSPORTER"/>
    <property type="match status" value="1"/>
</dbReference>
<organism evidence="4 5">
    <name type="scientific">Perkinsus olseni</name>
    <name type="common">Perkinsus atlanticus</name>
    <dbReference type="NCBI Taxonomy" id="32597"/>
    <lineage>
        <taxon>Eukaryota</taxon>
        <taxon>Sar</taxon>
        <taxon>Alveolata</taxon>
        <taxon>Perkinsozoa</taxon>
        <taxon>Perkinsea</taxon>
        <taxon>Perkinsida</taxon>
        <taxon>Perkinsidae</taxon>
        <taxon>Perkinsus</taxon>
    </lineage>
</organism>
<evidence type="ECO:0000259" key="3">
    <source>
        <dbReference type="PROSITE" id="PS50846"/>
    </source>
</evidence>
<name>A0A7J6RFK1_PEROL</name>
<accession>A0A7J6RFK1</accession>
<dbReference type="AlphaFoldDB" id="A0A7J6RFK1"/>
<dbReference type="InterPro" id="IPR017969">
    <property type="entry name" value="Heavy-metal-associated_CS"/>
</dbReference>
<dbReference type="GO" id="GO:0043682">
    <property type="term" value="F:P-type divalent copper transporter activity"/>
    <property type="evidence" value="ECO:0007669"/>
    <property type="project" value="TreeGrafter"/>
</dbReference>
<dbReference type="PANTHER" id="PTHR43520">
    <property type="entry name" value="ATP7, ISOFORM B"/>
    <property type="match status" value="1"/>
</dbReference>
<dbReference type="Pfam" id="PF00403">
    <property type="entry name" value="HMA"/>
    <property type="match status" value="1"/>
</dbReference>
<evidence type="ECO:0000256" key="1">
    <source>
        <dbReference type="ARBA" id="ARBA00022723"/>
    </source>
</evidence>
<evidence type="ECO:0000313" key="4">
    <source>
        <dbReference type="EMBL" id="KAF4719111.1"/>
    </source>
</evidence>
<keyword evidence="2" id="KW-1278">Translocase</keyword>
<gene>
    <name evidence="4" type="ORF">FOZ62_004797</name>
</gene>
<dbReference type="Proteomes" id="UP000574390">
    <property type="component" value="Unassembled WGS sequence"/>
</dbReference>
<dbReference type="InterPro" id="IPR036163">
    <property type="entry name" value="HMA_dom_sf"/>
</dbReference>
<comment type="caution">
    <text evidence="4">The sequence shown here is derived from an EMBL/GenBank/DDBJ whole genome shotgun (WGS) entry which is preliminary data.</text>
</comment>
<feature type="non-terminal residue" evidence="4">
    <location>
        <position position="1"/>
    </location>
</feature>
<dbReference type="PROSITE" id="PS01047">
    <property type="entry name" value="HMA_1"/>
    <property type="match status" value="1"/>
</dbReference>
<dbReference type="CDD" id="cd00371">
    <property type="entry name" value="HMA"/>
    <property type="match status" value="1"/>
</dbReference>
<dbReference type="GO" id="GO:0055070">
    <property type="term" value="P:copper ion homeostasis"/>
    <property type="evidence" value="ECO:0007669"/>
    <property type="project" value="TreeGrafter"/>
</dbReference>
<dbReference type="FunFam" id="3.30.70.100:FF:000001">
    <property type="entry name" value="ATPase copper transporting beta"/>
    <property type="match status" value="1"/>
</dbReference>
<sequence>MSITTTTSSSFVNNNSSIDTLQTPLLQQSCKNPDYMQAGAVIVKVGGMTCSSCVSTVENAVNALPFVDSCSVNLVTTKAEVKIHAAAVDLQPGSEPVEEIVDTIESVGFEAEVVGITKFEAKEATETAVLS</sequence>
<protein>
    <recommendedName>
        <fullName evidence="3">HMA domain-containing protein</fullName>
    </recommendedName>
</protein>
<proteinExistence type="predicted"/>
<dbReference type="SUPFAM" id="SSF55008">
    <property type="entry name" value="HMA, heavy metal-associated domain"/>
    <property type="match status" value="1"/>
</dbReference>
<evidence type="ECO:0000256" key="2">
    <source>
        <dbReference type="ARBA" id="ARBA00022967"/>
    </source>
</evidence>
<dbReference type="EMBL" id="JABANM010022725">
    <property type="protein sequence ID" value="KAF4719111.1"/>
    <property type="molecule type" value="Genomic_DNA"/>
</dbReference>
<evidence type="ECO:0000313" key="5">
    <source>
        <dbReference type="Proteomes" id="UP000574390"/>
    </source>
</evidence>
<keyword evidence="1" id="KW-0479">Metal-binding</keyword>
<dbReference type="GO" id="GO:0016020">
    <property type="term" value="C:membrane"/>
    <property type="evidence" value="ECO:0007669"/>
    <property type="project" value="TreeGrafter"/>
</dbReference>
<dbReference type="GO" id="GO:0005507">
    <property type="term" value="F:copper ion binding"/>
    <property type="evidence" value="ECO:0007669"/>
    <property type="project" value="TreeGrafter"/>
</dbReference>
<reference evidence="4 5" key="1">
    <citation type="submission" date="2020-04" db="EMBL/GenBank/DDBJ databases">
        <title>Perkinsus olseni comparative genomics.</title>
        <authorList>
            <person name="Bogema D.R."/>
        </authorList>
    </citation>
    <scope>NUCLEOTIDE SEQUENCE [LARGE SCALE GENOMIC DNA]</scope>
    <source>
        <strain evidence="4">ATCC PRA-205</strain>
    </source>
</reference>
<dbReference type="PROSITE" id="PS50846">
    <property type="entry name" value="HMA_2"/>
    <property type="match status" value="1"/>
</dbReference>